<feature type="transmembrane region" description="Helical" evidence="6">
    <location>
        <begin position="367"/>
        <end position="387"/>
    </location>
</feature>
<comment type="subcellular location">
    <subcellularLocation>
        <location evidence="1">Cell membrane</location>
        <topology evidence="1">Multi-pass membrane protein</topology>
    </subcellularLocation>
</comment>
<evidence type="ECO:0000313" key="8">
    <source>
        <dbReference type="EMBL" id="RQD77505.1"/>
    </source>
</evidence>
<keyword evidence="4 6" id="KW-1133">Transmembrane helix</keyword>
<feature type="transmembrane region" description="Helical" evidence="6">
    <location>
        <begin position="246"/>
        <end position="273"/>
    </location>
</feature>
<dbReference type="GO" id="GO:0140359">
    <property type="term" value="F:ABC-type transporter activity"/>
    <property type="evidence" value="ECO:0007669"/>
    <property type="project" value="InterPro"/>
</dbReference>
<dbReference type="Proteomes" id="UP000285138">
    <property type="component" value="Unassembled WGS sequence"/>
</dbReference>
<feature type="domain" description="ABC-2 type transporter transmembrane" evidence="7">
    <location>
        <begin position="21"/>
        <end position="386"/>
    </location>
</feature>
<evidence type="ECO:0000256" key="3">
    <source>
        <dbReference type="ARBA" id="ARBA00022692"/>
    </source>
</evidence>
<keyword evidence="5 6" id="KW-0472">Membrane</keyword>
<dbReference type="PANTHER" id="PTHR30294:SF38">
    <property type="entry name" value="TRANSPORT PERMEASE PROTEIN"/>
    <property type="match status" value="1"/>
</dbReference>
<gene>
    <name evidence="8" type="ORF">D5R97_02245</name>
</gene>
<feature type="transmembrane region" description="Helical" evidence="6">
    <location>
        <begin position="203"/>
        <end position="225"/>
    </location>
</feature>
<dbReference type="Gene3D" id="3.40.1710.10">
    <property type="entry name" value="abc type-2 transporter like domain"/>
    <property type="match status" value="1"/>
</dbReference>
<evidence type="ECO:0000256" key="5">
    <source>
        <dbReference type="ARBA" id="ARBA00023136"/>
    </source>
</evidence>
<comment type="caution">
    <text evidence="8">The sequence shown here is derived from an EMBL/GenBank/DDBJ whole genome shotgun (WGS) entry which is preliminary data.</text>
</comment>
<dbReference type="PANTHER" id="PTHR30294">
    <property type="entry name" value="MEMBRANE COMPONENT OF ABC TRANSPORTER YHHJ-RELATED"/>
    <property type="match status" value="1"/>
</dbReference>
<evidence type="ECO:0000256" key="6">
    <source>
        <dbReference type="SAM" id="Phobius"/>
    </source>
</evidence>
<evidence type="ECO:0000259" key="7">
    <source>
        <dbReference type="Pfam" id="PF12698"/>
    </source>
</evidence>
<dbReference type="InterPro" id="IPR051449">
    <property type="entry name" value="ABC-2_transporter_component"/>
</dbReference>
<feature type="transmembrane region" description="Helical" evidence="6">
    <location>
        <begin position="279"/>
        <end position="303"/>
    </location>
</feature>
<evidence type="ECO:0000256" key="1">
    <source>
        <dbReference type="ARBA" id="ARBA00004651"/>
    </source>
</evidence>
<evidence type="ECO:0000313" key="9">
    <source>
        <dbReference type="Proteomes" id="UP000285138"/>
    </source>
</evidence>
<protein>
    <submittedName>
        <fullName evidence="8">ABC transporter permease</fullName>
    </submittedName>
</protein>
<keyword evidence="2" id="KW-1003">Cell membrane</keyword>
<organism evidence="8 9">
    <name type="scientific">Candidatus Syntrophonatronum acetioxidans</name>
    <dbReference type="NCBI Taxonomy" id="1795816"/>
    <lineage>
        <taxon>Bacteria</taxon>
        <taxon>Bacillati</taxon>
        <taxon>Bacillota</taxon>
        <taxon>Clostridia</taxon>
        <taxon>Eubacteriales</taxon>
        <taxon>Syntrophomonadaceae</taxon>
        <taxon>Candidatus Syntrophonatronum</taxon>
    </lineage>
</organism>
<feature type="transmembrane region" description="Helical" evidence="6">
    <location>
        <begin position="21"/>
        <end position="40"/>
    </location>
</feature>
<sequence length="396" mass="44170">MHKLLFLAYNDIKRFAVDPGSLFLALIFPLVLVFLVVNVYPAEDQGIDTLTLGMVSLEEEGEISQELISFLEGDEIIPVVKLDFEGALQKMEEGEIEAFLLFPEEFSKKFYQNEKGEIKVYASPENLTGRMAALEIARGLANQVTYAQRSLELIERYEGVEAREMMERFKARGDYRVLPGSWHDARLNIHSAGPPVDENRINWALPAFFTMFVFLASSLGAVGLVEERERLILERMVLGGISRGTVLGARFLSGFLKGLLQVIVLWGAGIIIFDLYTGHSFSALMVISLLFVGAASAFSLWVASISASSSFAFSLGIISSLTMASLGGCWWPVYLMPSWMGFLGRFTPHWWANSAFSNLLLTGGDLASIRVEALILLLFIFIFSFWAHQKSRGRFV</sequence>
<name>A0A424YHC5_9FIRM</name>
<evidence type="ECO:0000256" key="2">
    <source>
        <dbReference type="ARBA" id="ARBA00022475"/>
    </source>
</evidence>
<feature type="transmembrane region" description="Helical" evidence="6">
    <location>
        <begin position="310"/>
        <end position="333"/>
    </location>
</feature>
<dbReference type="GO" id="GO:0005886">
    <property type="term" value="C:plasma membrane"/>
    <property type="evidence" value="ECO:0007669"/>
    <property type="project" value="UniProtKB-SubCell"/>
</dbReference>
<proteinExistence type="predicted"/>
<evidence type="ECO:0000256" key="4">
    <source>
        <dbReference type="ARBA" id="ARBA00022989"/>
    </source>
</evidence>
<dbReference type="Pfam" id="PF12698">
    <property type="entry name" value="ABC2_membrane_3"/>
    <property type="match status" value="1"/>
</dbReference>
<dbReference type="EMBL" id="QZAA01000066">
    <property type="protein sequence ID" value="RQD77505.1"/>
    <property type="molecule type" value="Genomic_DNA"/>
</dbReference>
<dbReference type="AlphaFoldDB" id="A0A424YHC5"/>
<reference evidence="8 9" key="1">
    <citation type="submission" date="2018-08" db="EMBL/GenBank/DDBJ databases">
        <title>The metabolism and importance of syntrophic acetate oxidation coupled to methane or sulfide production in haloalkaline environments.</title>
        <authorList>
            <person name="Timmers P.H.A."/>
            <person name="Vavourakis C.D."/>
            <person name="Sorokin D.Y."/>
            <person name="Sinninghe Damste J.S."/>
            <person name="Muyzer G."/>
            <person name="Stams A.J.M."/>
            <person name="Plugge C.M."/>
        </authorList>
    </citation>
    <scope>NUCLEOTIDE SEQUENCE [LARGE SCALE GENOMIC DNA]</scope>
    <source>
        <strain evidence="8">MSAO_Bac1</strain>
    </source>
</reference>
<accession>A0A424YHC5</accession>
<dbReference type="InterPro" id="IPR013525">
    <property type="entry name" value="ABC2_TM"/>
</dbReference>
<keyword evidence="3 6" id="KW-0812">Transmembrane</keyword>